<feature type="compositionally biased region" description="Basic and acidic residues" evidence="1">
    <location>
        <begin position="40"/>
        <end position="56"/>
    </location>
</feature>
<feature type="region of interest" description="Disordered" evidence="1">
    <location>
        <begin position="37"/>
        <end position="56"/>
    </location>
</feature>
<feature type="region of interest" description="Disordered" evidence="1">
    <location>
        <begin position="178"/>
        <end position="211"/>
    </location>
</feature>
<sequence length="227" mass="25665">MSGFRRFITGRKPKKSSETVALLRKRTNKLQIRARALKRMSQDERGNAKQFLKEGNKSAAQQSLLRRKRFQKDLTDIYKKAALVQNIITGISNAADNVEMVKELHQASNVMSDLNRQANPEKTDEVMMNLETSMEESDYVSERLTDSSLIDSELDLDVDVGELDGELSALMAEIEEEAGIPSSERVKSKIARPVEVADLPEPASDPREKEIKDEIARIKQEMESELK</sequence>
<dbReference type="AlphaFoldDB" id="A0A0F6PXH6"/>
<name>A0A0F6PXH6_9ZZZZ</name>
<proteinExistence type="predicted"/>
<evidence type="ECO:0000256" key="1">
    <source>
        <dbReference type="SAM" id="MobiDB-lite"/>
    </source>
</evidence>
<protein>
    <submittedName>
        <fullName evidence="2">Putative Vps20/32/60-like protein</fullName>
    </submittedName>
</protein>
<dbReference type="InterPro" id="IPR005024">
    <property type="entry name" value="Snf7_fam"/>
</dbReference>
<accession>A0A0F6PXH6</accession>
<evidence type="ECO:0000313" key="2">
    <source>
        <dbReference type="EMBL" id="AKC94928.1"/>
    </source>
</evidence>
<dbReference type="EMBL" id="KP869657">
    <property type="protein sequence ID" value="AKC94928.1"/>
    <property type="molecule type" value="Genomic_DNA"/>
</dbReference>
<organism evidence="2">
    <name type="scientific">uncultured organism</name>
    <dbReference type="NCBI Taxonomy" id="155900"/>
    <lineage>
        <taxon>unclassified sequences</taxon>
        <taxon>environmental samples</taxon>
    </lineage>
</organism>
<dbReference type="Pfam" id="PF03357">
    <property type="entry name" value="Snf7"/>
    <property type="match status" value="1"/>
</dbReference>
<dbReference type="Gene3D" id="6.10.140.1230">
    <property type="match status" value="1"/>
</dbReference>
<dbReference type="PANTHER" id="PTHR22761">
    <property type="entry name" value="CHARGED MULTIVESICULAR BODY PROTEIN"/>
    <property type="match status" value="1"/>
</dbReference>
<reference evidence="2" key="1">
    <citation type="journal article" date="2015" name="Nature">
        <title>Complex archaea that bridge the gap between prokaryotes and eukaryotes.</title>
        <authorList>
            <person name="Spang A."/>
            <person name="Saw J.H."/>
            <person name="Jorgensen S.L."/>
            <person name="Zaremba-Niedzwiedzka K."/>
            <person name="Martijn J."/>
            <person name="Lind A.E."/>
            <person name="van Eijk R."/>
            <person name="Schleper C."/>
            <person name="Guy L."/>
            <person name="Ettema T.J."/>
        </authorList>
    </citation>
    <scope>NUCLEOTIDE SEQUENCE</scope>
</reference>
<dbReference type="GO" id="GO:0006900">
    <property type="term" value="P:vesicle budding from membrane"/>
    <property type="evidence" value="ECO:0007669"/>
    <property type="project" value="TreeGrafter"/>
</dbReference>